<organism evidence="1 2">
    <name type="scientific">[Mycobacterium] vasticus</name>
    <dbReference type="NCBI Taxonomy" id="2875777"/>
    <lineage>
        <taxon>Bacteria</taxon>
        <taxon>Bacillati</taxon>
        <taxon>Actinomycetota</taxon>
        <taxon>Actinomycetes</taxon>
        <taxon>Mycobacteriales</taxon>
        <taxon>Mycobacteriaceae</taxon>
        <taxon>Mycolicibacter</taxon>
    </lineage>
</organism>
<proteinExistence type="predicted"/>
<comment type="caution">
    <text evidence="1">The sequence shown here is derived from an EMBL/GenBank/DDBJ whole genome shotgun (WGS) entry which is preliminary data.</text>
</comment>
<dbReference type="Proteomes" id="UP001299283">
    <property type="component" value="Unassembled WGS sequence"/>
</dbReference>
<keyword evidence="2" id="KW-1185">Reference proteome</keyword>
<protein>
    <submittedName>
        <fullName evidence="1">Uncharacterized protein</fullName>
    </submittedName>
</protein>
<gene>
    <name evidence="1" type="ORF">K5L39_05645</name>
</gene>
<accession>A0ABU5YUN9</accession>
<sequence>MGTADFDGLGDVLMRIAPHATGHAWAGDGTLLRVDCDRGVDWVATHYDLGLRVISQVRGSDEEVHQVAARWAEGQENT</sequence>
<reference evidence="1 2" key="1">
    <citation type="submission" date="2023-12" db="EMBL/GenBank/DDBJ databases">
        <title>Description of new species of Mycobacterium terrae complex isolated from sewage at the Sao Paulo Zoological Park Foundation in Brazil.</title>
        <authorList>
            <person name="Romagnoli C.L."/>
            <person name="Conceicao E.C."/>
            <person name="Machado E."/>
            <person name="Barreto L.B.P.F."/>
            <person name="Sharma A."/>
            <person name="Silva N.M."/>
            <person name="Marques L.E."/>
            <person name="Juliana M.A."/>
            <person name="Lourenco M.C.S."/>
            <person name="Digiampietri L.A."/>
            <person name="Suffys P.N."/>
            <person name="Viana-Niero C."/>
        </authorList>
    </citation>
    <scope>NUCLEOTIDE SEQUENCE [LARGE SCALE GENOMIC DNA]</scope>
    <source>
        <strain evidence="1 2">MYC017</strain>
    </source>
</reference>
<name>A0ABU5YUN9_9MYCO</name>
<evidence type="ECO:0000313" key="1">
    <source>
        <dbReference type="EMBL" id="MEB3068660.1"/>
    </source>
</evidence>
<evidence type="ECO:0000313" key="2">
    <source>
        <dbReference type="Proteomes" id="UP001299283"/>
    </source>
</evidence>
<dbReference type="EMBL" id="JAYJJQ010000004">
    <property type="protein sequence ID" value="MEB3068660.1"/>
    <property type="molecule type" value="Genomic_DNA"/>
</dbReference>
<dbReference type="RefSeq" id="WP_225398834.1">
    <property type="nucleotide sequence ID" value="NZ_JAYJJQ010000004.1"/>
</dbReference>